<dbReference type="RefSeq" id="XP_005188036.1">
    <property type="nucleotide sequence ID" value="XM_005187979.3"/>
</dbReference>
<sequence length="339" mass="39714">MRLLYLWLFWAFLISLAVHGTRTDDNSTAITTLRDPVERVFSRRKRWLLFPKGSALKFTVSLSKRLLAVYPKGLNFNMEAAFYYPMHSARIDLIPRRFRKPTTKAPKPTGTTPLTLIGIPGSLIKYRAKPATKFPVVQRVDYNASQLQWLPTGGVTATVAPHWSKWSKYTSPEFVNKYQWRPDKRVKFVDKYVTKPSAKWSHWQDKQYYANRWNRYGRDIHHDEEHEESDEIGETPHYNLYRGRRDLFDHFEGLTKLLGIDVKTCIMRAMCDSKRFLLPPGYSLLHDVLRVLFTFPTVSGVEDDYTRIMAADYETCDAHLHHRCPLSILDMFVNSKRTF</sequence>
<dbReference type="VEuPathDB" id="VectorBase:MDOMA2_021168"/>
<evidence type="ECO:0000313" key="4">
    <source>
        <dbReference type="RefSeq" id="XP_005188036.1"/>
    </source>
</evidence>
<dbReference type="OrthoDB" id="8180611at2759"/>
<reference evidence="2" key="1">
    <citation type="submission" date="2020-05" db="UniProtKB">
        <authorList>
            <consortium name="EnsemblMetazoa"/>
        </authorList>
    </citation>
    <scope>IDENTIFICATION</scope>
    <source>
        <strain evidence="2">Aabys</strain>
    </source>
</reference>
<dbReference type="GeneID" id="101887243"/>
<evidence type="ECO:0000256" key="1">
    <source>
        <dbReference type="SAM" id="SignalP"/>
    </source>
</evidence>
<name>A0A1I8MEI8_MUSDO</name>
<gene>
    <name evidence="2" type="primary">101887243</name>
    <name evidence="4" type="synonym">LOC101887243</name>
</gene>
<dbReference type="VEuPathDB" id="VectorBase:MDOA004077"/>
<protein>
    <submittedName>
        <fullName evidence="4">Uncharacterized protein LOC101887243</fullName>
    </submittedName>
</protein>
<dbReference type="PANTHER" id="PTHR21253:SF0">
    <property type="entry name" value="F-BOX ONLY PROTEIN 11-RELATED"/>
    <property type="match status" value="1"/>
</dbReference>
<dbReference type="SMART" id="SM00718">
    <property type="entry name" value="DM4_12"/>
    <property type="match status" value="1"/>
</dbReference>
<dbReference type="KEGG" id="mde:101887243"/>
<reference evidence="4" key="2">
    <citation type="submission" date="2025-04" db="UniProtKB">
        <authorList>
            <consortium name="RefSeq"/>
        </authorList>
    </citation>
    <scope>IDENTIFICATION</scope>
    <source>
        <strain evidence="4">Aabys</strain>
    </source>
</reference>
<dbReference type="InterPro" id="IPR006631">
    <property type="entry name" value="DM4_12"/>
</dbReference>
<dbReference type="Proteomes" id="UP001652621">
    <property type="component" value="Unplaced"/>
</dbReference>
<feature type="signal peptide" evidence="1">
    <location>
        <begin position="1"/>
        <end position="23"/>
    </location>
</feature>
<accession>A0A1I8MEI8</accession>
<dbReference type="PANTHER" id="PTHR21253">
    <property type="entry name" value="F-BOX ONLY PROTEIN 11-RELATED"/>
    <property type="match status" value="1"/>
</dbReference>
<dbReference type="Pfam" id="PF07841">
    <property type="entry name" value="DM4_12"/>
    <property type="match status" value="1"/>
</dbReference>
<evidence type="ECO:0000313" key="3">
    <source>
        <dbReference type="Proteomes" id="UP001652621"/>
    </source>
</evidence>
<feature type="chain" id="PRO_5044560230" evidence="1">
    <location>
        <begin position="24"/>
        <end position="339"/>
    </location>
</feature>
<evidence type="ECO:0000313" key="2">
    <source>
        <dbReference type="EnsemblMetazoa" id="MDOA004077-PA"/>
    </source>
</evidence>
<organism evidence="2">
    <name type="scientific">Musca domestica</name>
    <name type="common">House fly</name>
    <dbReference type="NCBI Taxonomy" id="7370"/>
    <lineage>
        <taxon>Eukaryota</taxon>
        <taxon>Metazoa</taxon>
        <taxon>Ecdysozoa</taxon>
        <taxon>Arthropoda</taxon>
        <taxon>Hexapoda</taxon>
        <taxon>Insecta</taxon>
        <taxon>Pterygota</taxon>
        <taxon>Neoptera</taxon>
        <taxon>Endopterygota</taxon>
        <taxon>Diptera</taxon>
        <taxon>Brachycera</taxon>
        <taxon>Muscomorpha</taxon>
        <taxon>Muscoidea</taxon>
        <taxon>Muscidae</taxon>
        <taxon>Musca</taxon>
    </lineage>
</organism>
<dbReference type="EnsemblMetazoa" id="MDOA004077-RA">
    <property type="protein sequence ID" value="MDOA004077-PA"/>
    <property type="gene ID" value="MDOA004077"/>
</dbReference>
<keyword evidence="1" id="KW-0732">Signal</keyword>
<dbReference type="AlphaFoldDB" id="A0A1I8MEI8"/>
<dbReference type="eggNOG" id="ENOG502T972">
    <property type="taxonomic scope" value="Eukaryota"/>
</dbReference>
<keyword evidence="3" id="KW-1185">Reference proteome</keyword>
<proteinExistence type="predicted"/>